<dbReference type="OrthoDB" id="5294128at2"/>
<keyword evidence="3" id="KW-1185">Reference proteome</keyword>
<protein>
    <submittedName>
        <fullName evidence="2">Ti-type conjugative transfer relaxase TraA</fullName>
    </submittedName>
</protein>
<evidence type="ECO:0000313" key="2">
    <source>
        <dbReference type="EMBL" id="ATX80658.1"/>
    </source>
</evidence>
<dbReference type="Proteomes" id="UP000231701">
    <property type="component" value="Chromosome"/>
</dbReference>
<dbReference type="SUPFAM" id="SSF55464">
    <property type="entry name" value="Origin of replication-binding domain, RBD-like"/>
    <property type="match status" value="1"/>
</dbReference>
<feature type="domain" description="TrwC relaxase" evidence="1">
    <location>
        <begin position="24"/>
        <end position="299"/>
    </location>
</feature>
<proteinExistence type="predicted"/>
<dbReference type="InterPro" id="IPR014862">
    <property type="entry name" value="TrwC"/>
</dbReference>
<dbReference type="KEGG" id="maes:Ga0123461_2253"/>
<name>A0A2K8L056_MARES</name>
<dbReference type="SUPFAM" id="SSF52540">
    <property type="entry name" value="P-loop containing nucleoside triphosphate hydrolases"/>
    <property type="match status" value="2"/>
</dbReference>
<dbReference type="NCBIfam" id="NF041492">
    <property type="entry name" value="MobF"/>
    <property type="match status" value="1"/>
</dbReference>
<dbReference type="InterPro" id="IPR027417">
    <property type="entry name" value="P-loop_NTPase"/>
</dbReference>
<dbReference type="Pfam" id="PF13604">
    <property type="entry name" value="AAA_30"/>
    <property type="match status" value="1"/>
</dbReference>
<dbReference type="Gene3D" id="2.30.30.940">
    <property type="match status" value="1"/>
</dbReference>
<dbReference type="CDD" id="cd17933">
    <property type="entry name" value="DEXSc_RecD-like"/>
    <property type="match status" value="1"/>
</dbReference>
<dbReference type="EMBL" id="CP018799">
    <property type="protein sequence ID" value="ATX80658.1"/>
    <property type="molecule type" value="Genomic_DNA"/>
</dbReference>
<gene>
    <name evidence="2" type="ORF">Ga0123461_2253</name>
</gene>
<sequence length="806" mass="89320">MLCITQIGGMKRTKAGKQEMTGAMYYAKYLADESEQGEPQGKFIGTGVSDFGLEGKIPDLKSLNHLFNGEDQGGKKLVKGSSTKRKHAYDLTFNCGKDVSILFALADEKERKLIQQAQQQAVEKAIEYIQSHATYSRAGSGGKERVQVKRLVAATFEHSTARQAKNENRPSVHLHTHAVIPNMVKCDDGVVRTLQCDFYRHQLAASAIHSAELAHALKSLGFSIEPDKNGFQVAGTPENLKRSWSARRSELLKAEKNLKLKGAVNQHKRRELAAMGTRCDKTENNRDDLFKIWQKEANDMGVSLEDIRKSKAQTRVPKWTVEKALELLTEQQSTFDDIELYKSIALSSIVDGNAEIIEQRVGQVRQSAELVNLGIDEKGEQRFTTNEVLRIEQGIQTYASERKGHRHHPVSPEALEQAVASRSLSKEQEQMLHYCCGSDGVIAVQGSAGSGKSYSLGAVQEAYQKSGYTVMGCALSAVAAQNLQDGSNIKSGTIHRLLIDIEAGFKELNEHTVLIVDEAGTADARLIHKLMQQANGAKLILVGDTQQLEAIGLSFFRNLQQNIGCIELSENRRQQGSEDKLAVADFRGGQISKALMSYAERGLLAILDDPVDSQDMLIADWDRDRKLNTDAGIILASTNQECRELNELARIKLSEAGILGVEHSFYSEYGDINIAEGDRVMFTKNDIRLGVKNGLQATVMNVRESQFEARLESGEMISVNADEYAYFKHAYAISTHKAQGQSVTRAYIFSSGKLISQNLGYVQLTRAKEQTRIYADKETLGDLAIEELSKLMSQSQEKKTTIDFTQ</sequence>
<dbReference type="AlphaFoldDB" id="A0A2K8L056"/>
<dbReference type="Pfam" id="PF08751">
    <property type="entry name" value="TrwC"/>
    <property type="match status" value="1"/>
</dbReference>
<dbReference type="Gene3D" id="3.40.50.300">
    <property type="entry name" value="P-loop containing nucleotide triphosphate hydrolases"/>
    <property type="match status" value="2"/>
</dbReference>
<evidence type="ECO:0000313" key="3">
    <source>
        <dbReference type="Proteomes" id="UP000231701"/>
    </source>
</evidence>
<evidence type="ECO:0000259" key="1">
    <source>
        <dbReference type="Pfam" id="PF08751"/>
    </source>
</evidence>
<organism evidence="2 3">
    <name type="scientific">Mariprofundus aestuarium</name>
    <dbReference type="NCBI Taxonomy" id="1921086"/>
    <lineage>
        <taxon>Bacteria</taxon>
        <taxon>Pseudomonadati</taxon>
        <taxon>Pseudomonadota</taxon>
        <taxon>Candidatius Mariprofundia</taxon>
        <taxon>Mariprofundales</taxon>
        <taxon>Mariprofundaceae</taxon>
        <taxon>Mariprofundus</taxon>
    </lineage>
</organism>
<accession>A0A2K8L056</accession>
<dbReference type="CDD" id="cd18809">
    <property type="entry name" value="SF1_C_RecD"/>
    <property type="match status" value="1"/>
</dbReference>
<reference evidence="2 3" key="1">
    <citation type="submission" date="2016-12" db="EMBL/GenBank/DDBJ databases">
        <title>Isolation and genomic insights into novel planktonic Zetaproteobacteria from stratified waters of the Chesapeake Bay.</title>
        <authorList>
            <person name="McAllister S.M."/>
            <person name="Kato S."/>
            <person name="Chan C.S."/>
            <person name="Chiu B.K."/>
            <person name="Field E.K."/>
        </authorList>
    </citation>
    <scope>NUCLEOTIDE SEQUENCE [LARGE SCALE GENOMIC DNA]</scope>
    <source>
        <strain evidence="2 3">CP-5</strain>
    </source>
</reference>